<feature type="transmembrane region" description="Helical" evidence="2">
    <location>
        <begin position="61"/>
        <end position="94"/>
    </location>
</feature>
<organism evidence="3 4">
    <name type="scientific">Ambrosia artemisiifolia</name>
    <name type="common">Common ragweed</name>
    <dbReference type="NCBI Taxonomy" id="4212"/>
    <lineage>
        <taxon>Eukaryota</taxon>
        <taxon>Viridiplantae</taxon>
        <taxon>Streptophyta</taxon>
        <taxon>Embryophyta</taxon>
        <taxon>Tracheophyta</taxon>
        <taxon>Spermatophyta</taxon>
        <taxon>Magnoliopsida</taxon>
        <taxon>eudicotyledons</taxon>
        <taxon>Gunneridae</taxon>
        <taxon>Pentapetalae</taxon>
        <taxon>asterids</taxon>
        <taxon>campanulids</taxon>
        <taxon>Asterales</taxon>
        <taxon>Asteraceae</taxon>
        <taxon>Asteroideae</taxon>
        <taxon>Heliantheae alliance</taxon>
        <taxon>Heliantheae</taxon>
        <taxon>Ambrosia</taxon>
    </lineage>
</organism>
<feature type="region of interest" description="Disordered" evidence="1">
    <location>
        <begin position="134"/>
        <end position="160"/>
    </location>
</feature>
<dbReference type="EMBL" id="JAMZMK010009524">
    <property type="protein sequence ID" value="KAI7735256.1"/>
    <property type="molecule type" value="Genomic_DNA"/>
</dbReference>
<name>A0AAD5C4K4_AMBAR</name>
<evidence type="ECO:0000256" key="2">
    <source>
        <dbReference type="SAM" id="Phobius"/>
    </source>
</evidence>
<accession>A0AAD5C4K4</accession>
<dbReference type="Proteomes" id="UP001206925">
    <property type="component" value="Unassembled WGS sequence"/>
</dbReference>
<comment type="caution">
    <text evidence="3">The sequence shown here is derived from an EMBL/GenBank/DDBJ whole genome shotgun (WGS) entry which is preliminary data.</text>
</comment>
<evidence type="ECO:0000313" key="3">
    <source>
        <dbReference type="EMBL" id="KAI7735256.1"/>
    </source>
</evidence>
<feature type="transmembrane region" description="Helical" evidence="2">
    <location>
        <begin position="100"/>
        <end position="116"/>
    </location>
</feature>
<feature type="transmembrane region" description="Helical" evidence="2">
    <location>
        <begin position="35"/>
        <end position="52"/>
    </location>
</feature>
<keyword evidence="2" id="KW-1133">Transmembrane helix</keyword>
<feature type="non-terminal residue" evidence="3">
    <location>
        <position position="160"/>
    </location>
</feature>
<dbReference type="AlphaFoldDB" id="A0AAD5C4K4"/>
<proteinExistence type="predicted"/>
<keyword evidence="2" id="KW-0812">Transmembrane</keyword>
<protein>
    <submittedName>
        <fullName evidence="3">Uncharacterized protein</fullName>
    </submittedName>
</protein>
<evidence type="ECO:0000313" key="4">
    <source>
        <dbReference type="Proteomes" id="UP001206925"/>
    </source>
</evidence>
<reference evidence="3" key="1">
    <citation type="submission" date="2022-06" db="EMBL/GenBank/DDBJ databases">
        <title>Uncovering the hologenomic basis of an extraordinary plant invasion.</title>
        <authorList>
            <person name="Bieker V.C."/>
            <person name="Martin M.D."/>
            <person name="Gilbert T."/>
            <person name="Hodgins K."/>
            <person name="Battlay P."/>
            <person name="Petersen B."/>
            <person name="Wilson J."/>
        </authorList>
    </citation>
    <scope>NUCLEOTIDE SEQUENCE</scope>
    <source>
        <strain evidence="3">AA19_3_7</strain>
        <tissue evidence="3">Leaf</tissue>
    </source>
</reference>
<evidence type="ECO:0000256" key="1">
    <source>
        <dbReference type="SAM" id="MobiDB-lite"/>
    </source>
</evidence>
<sequence length="160" mass="17182">CTSLICISLNYLRTYLSLSSSCSLLAAPSGGTCRYIFLVILPTVSPPIALFLSQMISPPSCVVASTVCTVLMVTVPPLPCMVASAVSTVLTVVIPMRRCILWMVLMLLITSIRGLIRLKNTNTHTKEAKDSVADAIPHGSDTNKCTQVEGKRNDQDINIG</sequence>
<feature type="non-terminal residue" evidence="3">
    <location>
        <position position="1"/>
    </location>
</feature>
<keyword evidence="4" id="KW-1185">Reference proteome</keyword>
<keyword evidence="2" id="KW-0472">Membrane</keyword>
<feature type="compositionally biased region" description="Basic and acidic residues" evidence="1">
    <location>
        <begin position="149"/>
        <end position="160"/>
    </location>
</feature>
<gene>
    <name evidence="3" type="ORF">M8C21_030830</name>
</gene>